<proteinExistence type="predicted"/>
<organism evidence="1 2">
    <name type="scientific">Larsenimonas suaedae</name>
    <dbReference type="NCBI Taxonomy" id="1851019"/>
    <lineage>
        <taxon>Bacteria</taxon>
        <taxon>Pseudomonadati</taxon>
        <taxon>Pseudomonadota</taxon>
        <taxon>Gammaproteobacteria</taxon>
        <taxon>Oceanospirillales</taxon>
        <taxon>Halomonadaceae</taxon>
        <taxon>Larsenimonas</taxon>
    </lineage>
</organism>
<evidence type="ECO:0000313" key="2">
    <source>
        <dbReference type="Proteomes" id="UP001269375"/>
    </source>
</evidence>
<dbReference type="Proteomes" id="UP001269375">
    <property type="component" value="Unassembled WGS sequence"/>
</dbReference>
<sequence>MPLGDGIDDVAEGDVVPGLRPLAGQQVAHVSGAGVKGEPVG</sequence>
<reference evidence="1 2" key="1">
    <citation type="submission" date="2023-04" db="EMBL/GenBank/DDBJ databases">
        <title>A long-awaited taxogenomic arrangement of the family Halomonadaceae.</title>
        <authorList>
            <person name="De La Haba R."/>
            <person name="Chuvochina M."/>
            <person name="Wittouck S."/>
            <person name="Arahal D.R."/>
            <person name="Sanchez-Porro C."/>
            <person name="Hugenholtz P."/>
            <person name="Ventosa A."/>
        </authorList>
    </citation>
    <scope>NUCLEOTIDE SEQUENCE [LARGE SCALE GENOMIC DNA]</scope>
    <source>
        <strain evidence="1 2">DSM 22428</strain>
    </source>
</reference>
<accession>A0ABU1GZ87</accession>
<protein>
    <submittedName>
        <fullName evidence="1">Uncharacterized protein</fullName>
    </submittedName>
</protein>
<evidence type="ECO:0000313" key="1">
    <source>
        <dbReference type="EMBL" id="MDR5897368.1"/>
    </source>
</evidence>
<keyword evidence="2" id="KW-1185">Reference proteome</keyword>
<dbReference type="RefSeq" id="WP_285836141.1">
    <property type="nucleotide sequence ID" value="NZ_JAMLJI010000004.1"/>
</dbReference>
<gene>
    <name evidence="1" type="ORF">QC825_14950</name>
</gene>
<dbReference type="EMBL" id="JARWAO010000011">
    <property type="protein sequence ID" value="MDR5897368.1"/>
    <property type="molecule type" value="Genomic_DNA"/>
</dbReference>
<name>A0ABU1GZ87_9GAMM</name>
<comment type="caution">
    <text evidence="1">The sequence shown here is derived from an EMBL/GenBank/DDBJ whole genome shotgun (WGS) entry which is preliminary data.</text>
</comment>